<dbReference type="Gene3D" id="3.40.1280.10">
    <property type="match status" value="1"/>
</dbReference>
<accession>A0ABZ2KQ46</accession>
<sequence>MRRLAIALVHHPVLDREGQTVTTAVTNLDVHDLARSARTYGCSDYFIVHPITAQRDLVERICDHWTHGSSGKRIPDRKVALELVRVVPSLEDVYARFGGRDAVEVWITAARKVAPPMSMKDARAALEGEGRPVVVLFGTGWGLAGSVVESADATLEPIRGSVDTTYNHLSVRAACAIVLDRLRG</sequence>
<dbReference type="InterPro" id="IPR019230">
    <property type="entry name" value="RNA_MeTrfase_C_dom"/>
</dbReference>
<dbReference type="Proteomes" id="UP001379533">
    <property type="component" value="Chromosome"/>
</dbReference>
<dbReference type="Pfam" id="PF09936">
    <property type="entry name" value="Methyltrn_RNA_4"/>
    <property type="match status" value="1"/>
</dbReference>
<dbReference type="RefSeq" id="WP_394849077.1">
    <property type="nucleotide sequence ID" value="NZ_CP089982.1"/>
</dbReference>
<name>A0ABZ2KQ46_9BACT</name>
<keyword evidence="2" id="KW-0489">Methyltransferase</keyword>
<keyword evidence="3" id="KW-1185">Reference proteome</keyword>
<dbReference type="InterPro" id="IPR029026">
    <property type="entry name" value="tRNA_m1G_MTases_N"/>
</dbReference>
<dbReference type="EMBL" id="CP089982">
    <property type="protein sequence ID" value="WXA98466.1"/>
    <property type="molecule type" value="Genomic_DNA"/>
</dbReference>
<keyword evidence="2" id="KW-0808">Transferase</keyword>
<evidence type="ECO:0000259" key="1">
    <source>
        <dbReference type="Pfam" id="PF09936"/>
    </source>
</evidence>
<protein>
    <submittedName>
        <fullName evidence="2">RNA methyltransferase</fullName>
    </submittedName>
</protein>
<evidence type="ECO:0000313" key="3">
    <source>
        <dbReference type="Proteomes" id="UP001379533"/>
    </source>
</evidence>
<proteinExistence type="predicted"/>
<evidence type="ECO:0000313" key="2">
    <source>
        <dbReference type="EMBL" id="WXA98466.1"/>
    </source>
</evidence>
<feature type="domain" description="tRNA (guanine-N(1)-)-methyltransferase C-terminal" evidence="1">
    <location>
        <begin position="4"/>
        <end position="183"/>
    </location>
</feature>
<dbReference type="GO" id="GO:0008168">
    <property type="term" value="F:methyltransferase activity"/>
    <property type="evidence" value="ECO:0007669"/>
    <property type="project" value="UniProtKB-KW"/>
</dbReference>
<dbReference type="GO" id="GO:0032259">
    <property type="term" value="P:methylation"/>
    <property type="evidence" value="ECO:0007669"/>
    <property type="project" value="UniProtKB-KW"/>
</dbReference>
<organism evidence="2 3">
    <name type="scientific">Pendulispora brunnea</name>
    <dbReference type="NCBI Taxonomy" id="2905690"/>
    <lineage>
        <taxon>Bacteria</taxon>
        <taxon>Pseudomonadati</taxon>
        <taxon>Myxococcota</taxon>
        <taxon>Myxococcia</taxon>
        <taxon>Myxococcales</taxon>
        <taxon>Sorangiineae</taxon>
        <taxon>Pendulisporaceae</taxon>
        <taxon>Pendulispora</taxon>
    </lineage>
</organism>
<reference evidence="2 3" key="1">
    <citation type="submission" date="2021-12" db="EMBL/GenBank/DDBJ databases">
        <title>Discovery of the Pendulisporaceae a myxobacterial family with distinct sporulation behavior and unique specialized metabolism.</title>
        <authorList>
            <person name="Garcia R."/>
            <person name="Popoff A."/>
            <person name="Bader C.D."/>
            <person name="Loehr J."/>
            <person name="Walesch S."/>
            <person name="Walt C."/>
            <person name="Boldt J."/>
            <person name="Bunk B."/>
            <person name="Haeckl F.J.F.P.J."/>
            <person name="Gunesch A.P."/>
            <person name="Birkelbach J."/>
            <person name="Nuebel U."/>
            <person name="Pietschmann T."/>
            <person name="Bach T."/>
            <person name="Mueller R."/>
        </authorList>
    </citation>
    <scope>NUCLEOTIDE SEQUENCE [LARGE SCALE GENOMIC DNA]</scope>
    <source>
        <strain evidence="2 3">MSr12523</strain>
    </source>
</reference>
<gene>
    <name evidence="2" type="ORF">LZC95_16705</name>
</gene>